<comment type="function">
    <text evidence="13">The heterodimer acts as both an ATP-dependent DNA helicase and an ATP-dependent, dual-direction single-stranded exonuclease. Recognizes the chi site generating a DNA molecule suitable for the initiation of homologous recombination. The AddA nuclease domain is required for chi fragment generation; this subunit has the helicase and 3' -&gt; 5' nuclease activities.</text>
</comment>
<dbReference type="SUPFAM" id="SSF52540">
    <property type="entry name" value="P-loop containing nucleoside triphosphate hydrolases"/>
    <property type="match status" value="1"/>
</dbReference>
<evidence type="ECO:0000256" key="12">
    <source>
        <dbReference type="ARBA" id="ARBA00048988"/>
    </source>
</evidence>
<dbReference type="InterPro" id="IPR011604">
    <property type="entry name" value="PDDEXK-like_dom_sf"/>
</dbReference>
<dbReference type="Gene3D" id="1.10.274.50">
    <property type="match status" value="1"/>
</dbReference>
<keyword evidence="6 13" id="KW-0269">Exonuclease</keyword>
<dbReference type="GO" id="GO:0003690">
    <property type="term" value="F:double-stranded DNA binding"/>
    <property type="evidence" value="ECO:0007669"/>
    <property type="project" value="UniProtKB-UniRule"/>
</dbReference>
<reference evidence="17" key="1">
    <citation type="submission" date="2020-10" db="EMBL/GenBank/DDBJ databases">
        <authorList>
            <person name="Gilroy R."/>
        </authorList>
    </citation>
    <scope>NUCLEOTIDE SEQUENCE</scope>
    <source>
        <strain evidence="17">ChiSjej3B21-11622</strain>
    </source>
</reference>
<dbReference type="GO" id="GO:0000724">
    <property type="term" value="P:double-strand break repair via homologous recombination"/>
    <property type="evidence" value="ECO:0007669"/>
    <property type="project" value="UniProtKB-UniRule"/>
</dbReference>
<dbReference type="EMBL" id="DVFT01000226">
    <property type="protein sequence ID" value="HIQ97945.1"/>
    <property type="molecule type" value="Genomic_DNA"/>
</dbReference>
<dbReference type="NCBIfam" id="TIGR02785">
    <property type="entry name" value="addA_Gpos"/>
    <property type="match status" value="1"/>
</dbReference>
<keyword evidence="8 13" id="KW-0238">DNA-binding</keyword>
<accession>A0A9D0ZYY0</accession>
<name>A0A9D0ZYY0_9FIRM</name>
<dbReference type="PANTHER" id="PTHR11070:SF48">
    <property type="entry name" value="ATP-DEPENDENT HELICASE_NUCLEASE SUBUNIT A"/>
    <property type="match status" value="1"/>
</dbReference>
<dbReference type="SUPFAM" id="SSF52980">
    <property type="entry name" value="Restriction endonuclease-like"/>
    <property type="match status" value="1"/>
</dbReference>
<gene>
    <name evidence="13 17" type="primary">addA</name>
    <name evidence="17" type="ORF">IAB26_15450</name>
</gene>
<evidence type="ECO:0000256" key="9">
    <source>
        <dbReference type="ARBA" id="ARBA00023204"/>
    </source>
</evidence>
<evidence type="ECO:0000256" key="6">
    <source>
        <dbReference type="ARBA" id="ARBA00022839"/>
    </source>
</evidence>
<evidence type="ECO:0000256" key="1">
    <source>
        <dbReference type="ARBA" id="ARBA00022722"/>
    </source>
</evidence>
<evidence type="ECO:0000256" key="8">
    <source>
        <dbReference type="ARBA" id="ARBA00023125"/>
    </source>
</evidence>
<comment type="similarity">
    <text evidence="13">Belongs to the helicase family. AddA subfamily.</text>
</comment>
<protein>
    <recommendedName>
        <fullName evidence="13">ATP-dependent helicase/nuclease subunit A</fullName>
        <ecNumber evidence="13">3.1.-.-</ecNumber>
        <ecNumber evidence="13">5.6.2.4</ecNumber>
    </recommendedName>
    <alternativeName>
        <fullName evidence="13">ATP-dependent helicase/nuclease AddA</fullName>
    </alternativeName>
    <alternativeName>
        <fullName evidence="13">DNA 3'-5' helicase AddA</fullName>
    </alternativeName>
</protein>
<dbReference type="GO" id="GO:0033202">
    <property type="term" value="C:DNA helicase complex"/>
    <property type="evidence" value="ECO:0007669"/>
    <property type="project" value="TreeGrafter"/>
</dbReference>
<keyword evidence="7 13" id="KW-0067">ATP-binding</keyword>
<dbReference type="EC" id="3.1.-.-" evidence="13"/>
<evidence type="ECO:0000256" key="14">
    <source>
        <dbReference type="PROSITE-ProRule" id="PRU00560"/>
    </source>
</evidence>
<dbReference type="InterPro" id="IPR014017">
    <property type="entry name" value="DNA_helicase_UvrD-like_C"/>
</dbReference>
<comment type="subunit">
    <text evidence="13">Heterodimer of AddA and AddB/RexB.</text>
</comment>
<organism evidence="17 18">
    <name type="scientific">Candidatus Limivivens merdigallinarum</name>
    <dbReference type="NCBI Taxonomy" id="2840859"/>
    <lineage>
        <taxon>Bacteria</taxon>
        <taxon>Bacillati</taxon>
        <taxon>Bacillota</taxon>
        <taxon>Clostridia</taxon>
        <taxon>Lachnospirales</taxon>
        <taxon>Lachnospiraceae</taxon>
        <taxon>Lachnospiraceae incertae sedis</taxon>
        <taxon>Candidatus Limivivens</taxon>
    </lineage>
</organism>
<dbReference type="InterPro" id="IPR011335">
    <property type="entry name" value="Restrct_endonuc-II-like"/>
</dbReference>
<dbReference type="PROSITE" id="PS51217">
    <property type="entry name" value="UVRD_HELICASE_CTER"/>
    <property type="match status" value="1"/>
</dbReference>
<evidence type="ECO:0000259" key="15">
    <source>
        <dbReference type="PROSITE" id="PS51198"/>
    </source>
</evidence>
<dbReference type="Proteomes" id="UP000886886">
    <property type="component" value="Unassembled WGS sequence"/>
</dbReference>
<dbReference type="Gene3D" id="3.40.50.300">
    <property type="entry name" value="P-loop containing nucleotide triphosphate hydrolases"/>
    <property type="match status" value="4"/>
</dbReference>
<evidence type="ECO:0000256" key="3">
    <source>
        <dbReference type="ARBA" id="ARBA00022763"/>
    </source>
</evidence>
<dbReference type="InterPro" id="IPR000212">
    <property type="entry name" value="DNA_helicase_UvrD/REP"/>
</dbReference>
<evidence type="ECO:0000256" key="13">
    <source>
        <dbReference type="HAMAP-Rule" id="MF_01451"/>
    </source>
</evidence>
<keyword evidence="5 13" id="KW-0347">Helicase</keyword>
<dbReference type="GO" id="GO:0043138">
    <property type="term" value="F:3'-5' DNA helicase activity"/>
    <property type="evidence" value="ECO:0007669"/>
    <property type="project" value="UniProtKB-UniRule"/>
</dbReference>
<dbReference type="InterPro" id="IPR038726">
    <property type="entry name" value="PDDEXK_AddAB-type"/>
</dbReference>
<dbReference type="EC" id="5.6.2.4" evidence="13"/>
<comment type="catalytic activity">
    <reaction evidence="12 13">
        <text>ATP + H2O = ADP + phosphate + H(+)</text>
        <dbReference type="Rhea" id="RHEA:13065"/>
        <dbReference type="ChEBI" id="CHEBI:15377"/>
        <dbReference type="ChEBI" id="CHEBI:15378"/>
        <dbReference type="ChEBI" id="CHEBI:30616"/>
        <dbReference type="ChEBI" id="CHEBI:43474"/>
        <dbReference type="ChEBI" id="CHEBI:456216"/>
        <dbReference type="EC" id="5.6.2.4"/>
    </reaction>
</comment>
<evidence type="ECO:0000259" key="16">
    <source>
        <dbReference type="PROSITE" id="PS51217"/>
    </source>
</evidence>
<dbReference type="PROSITE" id="PS51198">
    <property type="entry name" value="UVRD_HELICASE_ATP_BIND"/>
    <property type="match status" value="1"/>
</dbReference>
<dbReference type="GO" id="GO:0005524">
    <property type="term" value="F:ATP binding"/>
    <property type="evidence" value="ECO:0007669"/>
    <property type="project" value="UniProtKB-UniRule"/>
</dbReference>
<keyword evidence="2 13" id="KW-0547">Nucleotide-binding</keyword>
<feature type="domain" description="UvrD-like helicase C-terminal" evidence="16">
    <location>
        <begin position="501"/>
        <end position="791"/>
    </location>
</feature>
<dbReference type="PANTHER" id="PTHR11070">
    <property type="entry name" value="UVRD / RECB / PCRA DNA HELICASE FAMILY MEMBER"/>
    <property type="match status" value="1"/>
</dbReference>
<comment type="cofactor">
    <cofactor evidence="13">
        <name>Mg(2+)</name>
        <dbReference type="ChEBI" id="CHEBI:18420"/>
    </cofactor>
</comment>
<keyword evidence="4 13" id="KW-0378">Hydrolase</keyword>
<dbReference type="GO" id="GO:0008408">
    <property type="term" value="F:3'-5' exonuclease activity"/>
    <property type="evidence" value="ECO:0007669"/>
    <property type="project" value="UniProtKB-UniRule"/>
</dbReference>
<dbReference type="Pfam" id="PF00580">
    <property type="entry name" value="UvrD-helicase"/>
    <property type="match status" value="1"/>
</dbReference>
<feature type="domain" description="UvrD-like helicase ATP-binding" evidence="15">
    <location>
        <begin position="3"/>
        <end position="473"/>
    </location>
</feature>
<reference evidence="17" key="2">
    <citation type="journal article" date="2021" name="PeerJ">
        <title>Extensive microbial diversity within the chicken gut microbiome revealed by metagenomics and culture.</title>
        <authorList>
            <person name="Gilroy R."/>
            <person name="Ravi A."/>
            <person name="Getino M."/>
            <person name="Pursley I."/>
            <person name="Horton D.L."/>
            <person name="Alikhan N.F."/>
            <person name="Baker D."/>
            <person name="Gharbi K."/>
            <person name="Hall N."/>
            <person name="Watson M."/>
            <person name="Adriaenssens E.M."/>
            <person name="Foster-Nyarko E."/>
            <person name="Jarju S."/>
            <person name="Secka A."/>
            <person name="Antonio M."/>
            <person name="Oren A."/>
            <person name="Chaudhuri R.R."/>
            <person name="La Ragione R."/>
            <person name="Hildebrand F."/>
            <person name="Pallen M.J."/>
        </authorList>
    </citation>
    <scope>NUCLEOTIDE SEQUENCE</scope>
    <source>
        <strain evidence="17">ChiSjej3B21-11622</strain>
    </source>
</reference>
<dbReference type="AlphaFoldDB" id="A0A9D0ZYY0"/>
<evidence type="ECO:0000256" key="2">
    <source>
        <dbReference type="ARBA" id="ARBA00022741"/>
    </source>
</evidence>
<dbReference type="HAMAP" id="MF_01451">
    <property type="entry name" value="AddA"/>
    <property type="match status" value="1"/>
</dbReference>
<sequence length="1233" mass="142092">MSNQWTKEQEMVIKLRGRNLLVSAAAGSGKTAVLIERILKRLTDREHPLDIDRLLVVTFTRAAAGEMRERLSLAIENCLAEDCENEHLLRQLTLIQNAQITTIDSFCSYLLKNYFHVIGLNPGYRVMDEGEGRLLKEEVLSDLLNDQYDKAEEEFLEFAESFAPGKTDGILEDYVLRLYEFAMSYPFPEKWLSDSIQAYECSSLEELLKSDWAENLKGSVKGLLRELQGLVEQALSITKEADGPYMYQDALLSDREWIDTLCGADTLLELSERMREAPGFARLSSKKDENVSPEKREAVKGLRERVKDGITELTEQYFFASLEEQYKDLKACARPMKTLVTLTILFKQQFESRKREKNILDFHDMEHLALKILVEEKDERIVPTETARELAGEFEEIMIDEYQDSNLVQETLLRAVSGIWEGRNNLFMVGDVKQSIYRFRLARPELFMEKYHTYTKEESESQRIDLSRNFRSRREILAFTNQVFQGVMQEHLGGIRYDEDAALYPGAKYPEADPEFVKPELLFLDVDRAPELKERSMETDTELSARMVGNKILAMVGKEKVLDKETRTMRPVEYRDIVLLFRSPSGIADSYQKILTSMGIPTYAGSRTGYFSAREVQVMLSLLKLIDNPRQDIPLAAVLVSPVVGLSSREMALLKGKEEDGLPFWQAAYQYRESGAEEGLRRKMAEFYDLLDEFRERVPYTPIHELLWYVCDRTGLVDYYSAMPSGAARELNLKMLVQKAWDYEKTSYRGLFNFIRYIEKLQKFSVDYGEASAISEDADVVRIMSIHKSKGLEFPIVILGGLEKQFNQQDVRNRLVMDADLGAACDLLDPEKRIRKPTLFKRWVQKKVKDDNLAEEIRVLYVALTRAKEKLILSAAVKDLGGKAKNWYQTALECREGFSYQALSSAKGYLDFLMPSLLLRPGASGFREEYGLPGKGETEGSLEDDWNTDFKIRVMDVEDLFAEEMGQQVRDTLTFGELTHWNGDKVYDGELREALQKHEGTEYPYGDARSLPAKLTVSELKKRYQEAMEPEEESATLYPEEPKSRIPSFMEEKQEVRGAHRGTVYHTFLQYLDFEKTADQEGIRNQVEAMQKEGRLTGEEAAVIDPLKILLFVRSPLGKRMREAAKNGKLFREQHFVCRVEAGTVFPEVKTEGSILIQGVIDAYFEEDGECVLVDYKTDFVEKGKEREFYEKYAPQLFFYQRALCQLTGKNVKDTILYSFWLQKELRKERIEI</sequence>
<dbReference type="Pfam" id="PF13361">
    <property type="entry name" value="UvrD_C"/>
    <property type="match status" value="1"/>
</dbReference>
<evidence type="ECO:0000313" key="17">
    <source>
        <dbReference type="EMBL" id="HIQ97945.1"/>
    </source>
</evidence>
<comment type="catalytic activity">
    <reaction evidence="11 13">
        <text>Couples ATP hydrolysis with the unwinding of duplex DNA by translocating in the 3'-5' direction.</text>
        <dbReference type="EC" id="5.6.2.4"/>
    </reaction>
</comment>
<dbReference type="Pfam" id="PF12705">
    <property type="entry name" value="PDDEXK_1"/>
    <property type="match status" value="1"/>
</dbReference>
<keyword evidence="1 13" id="KW-0540">Nuclease</keyword>
<evidence type="ECO:0000256" key="11">
    <source>
        <dbReference type="ARBA" id="ARBA00034617"/>
    </source>
</evidence>
<dbReference type="Gene3D" id="3.90.320.10">
    <property type="match status" value="1"/>
</dbReference>
<keyword evidence="3 13" id="KW-0227">DNA damage</keyword>
<feature type="binding site" evidence="14">
    <location>
        <begin position="24"/>
        <end position="31"/>
    </location>
    <ligand>
        <name>ATP</name>
        <dbReference type="ChEBI" id="CHEBI:30616"/>
    </ligand>
</feature>
<dbReference type="InterPro" id="IPR014016">
    <property type="entry name" value="UvrD-like_ATP-bd"/>
</dbReference>
<proteinExistence type="inferred from homology"/>
<dbReference type="GO" id="GO:0005829">
    <property type="term" value="C:cytosol"/>
    <property type="evidence" value="ECO:0007669"/>
    <property type="project" value="TreeGrafter"/>
</dbReference>
<evidence type="ECO:0000256" key="4">
    <source>
        <dbReference type="ARBA" id="ARBA00022801"/>
    </source>
</evidence>
<evidence type="ECO:0000256" key="5">
    <source>
        <dbReference type="ARBA" id="ARBA00022806"/>
    </source>
</evidence>
<evidence type="ECO:0000256" key="10">
    <source>
        <dbReference type="ARBA" id="ARBA00023235"/>
    </source>
</evidence>
<keyword evidence="10 13" id="KW-0413">Isomerase</keyword>
<dbReference type="InterPro" id="IPR027417">
    <property type="entry name" value="P-loop_NTPase"/>
</dbReference>
<comment type="caution">
    <text evidence="17">The sequence shown here is derived from an EMBL/GenBank/DDBJ whole genome shotgun (WGS) entry which is preliminary data.</text>
</comment>
<evidence type="ECO:0000313" key="18">
    <source>
        <dbReference type="Proteomes" id="UP000886886"/>
    </source>
</evidence>
<evidence type="ECO:0000256" key="7">
    <source>
        <dbReference type="ARBA" id="ARBA00022840"/>
    </source>
</evidence>
<dbReference type="InterPro" id="IPR014152">
    <property type="entry name" value="AddA"/>
</dbReference>
<keyword evidence="9 13" id="KW-0234">DNA repair</keyword>